<dbReference type="AlphaFoldDB" id="A0A7W8M9E6"/>
<keyword evidence="5" id="KW-0378">Hydrolase</keyword>
<keyword evidence="6" id="KW-0460">Magnesium</keyword>
<dbReference type="InterPro" id="IPR050241">
    <property type="entry name" value="NAD-cap_RNA_hydrolase_NudC"/>
</dbReference>
<reference evidence="9 10" key="1">
    <citation type="submission" date="2020-08" db="EMBL/GenBank/DDBJ databases">
        <title>Genomic Encyclopedia of Type Strains, Phase IV (KMG-IV): sequencing the most valuable type-strain genomes for metagenomic binning, comparative biology and taxonomic classification.</title>
        <authorList>
            <person name="Goeker M."/>
        </authorList>
    </citation>
    <scope>NUCLEOTIDE SEQUENCE [LARGE SCALE GENOMIC DNA]</scope>
    <source>
        <strain evidence="9 10">DSM 29781</strain>
    </source>
</reference>
<evidence type="ECO:0000259" key="8">
    <source>
        <dbReference type="PROSITE" id="PS51462"/>
    </source>
</evidence>
<dbReference type="PROSITE" id="PS00893">
    <property type="entry name" value="NUDIX_BOX"/>
    <property type="match status" value="1"/>
</dbReference>
<dbReference type="SUPFAM" id="SSF55811">
    <property type="entry name" value="Nudix"/>
    <property type="match status" value="1"/>
</dbReference>
<dbReference type="GO" id="GO:0006742">
    <property type="term" value="P:NADP+ catabolic process"/>
    <property type="evidence" value="ECO:0007669"/>
    <property type="project" value="TreeGrafter"/>
</dbReference>
<protein>
    <submittedName>
        <fullName evidence="9">NADH pyrophosphatase NudC (Nudix superfamily)</fullName>
    </submittedName>
</protein>
<dbReference type="GO" id="GO:0019677">
    <property type="term" value="P:NAD+ catabolic process"/>
    <property type="evidence" value="ECO:0007669"/>
    <property type="project" value="TreeGrafter"/>
</dbReference>
<dbReference type="InterPro" id="IPR015797">
    <property type="entry name" value="NUDIX_hydrolase-like_dom_sf"/>
</dbReference>
<comment type="caution">
    <text evidence="9">The sequence shown here is derived from an EMBL/GenBank/DDBJ whole genome shotgun (WGS) entry which is preliminary data.</text>
</comment>
<dbReference type="GO" id="GO:0046872">
    <property type="term" value="F:metal ion binding"/>
    <property type="evidence" value="ECO:0007669"/>
    <property type="project" value="UniProtKB-KW"/>
</dbReference>
<proteinExistence type="inferred from homology"/>
<dbReference type="EMBL" id="JACHGB010000004">
    <property type="protein sequence ID" value="MBB5272215.1"/>
    <property type="molecule type" value="Genomic_DNA"/>
</dbReference>
<dbReference type="Gene3D" id="3.90.79.10">
    <property type="entry name" value="Nucleoside Triphosphate Pyrophosphohydrolase"/>
    <property type="match status" value="1"/>
</dbReference>
<feature type="domain" description="Nudix hydrolase" evidence="8">
    <location>
        <begin position="38"/>
        <end position="158"/>
    </location>
</feature>
<keyword evidence="4" id="KW-0479">Metal-binding</keyword>
<dbReference type="GO" id="GO:0035529">
    <property type="term" value="F:NADH pyrophosphatase activity"/>
    <property type="evidence" value="ECO:0007669"/>
    <property type="project" value="TreeGrafter"/>
</dbReference>
<evidence type="ECO:0000256" key="1">
    <source>
        <dbReference type="ARBA" id="ARBA00001946"/>
    </source>
</evidence>
<dbReference type="PANTHER" id="PTHR42904:SF6">
    <property type="entry name" value="NAD-CAPPED RNA HYDROLASE NUDT12"/>
    <property type="match status" value="1"/>
</dbReference>
<evidence type="ECO:0000313" key="9">
    <source>
        <dbReference type="EMBL" id="MBB5272215.1"/>
    </source>
</evidence>
<dbReference type="PROSITE" id="PS51462">
    <property type="entry name" value="NUDIX"/>
    <property type="match status" value="1"/>
</dbReference>
<sequence>MHPDYRFCPRCATELVVRHAGERDRATCPACGFVHWNNPAPVVAALIQVGDLIMLARNAAWPPRTFALITGFLEAGESAEEGLVREIKEETNLDVDRSELIGVYDFKRKNELIIAYHVVASGEVRLSEELVEYRMVEPARLKPWRAGTGMAVADWMSARGLPFEFVDLPGARPRPPRPEDNEG</sequence>
<dbReference type="InterPro" id="IPR020084">
    <property type="entry name" value="NUDIX_hydrolase_CS"/>
</dbReference>
<dbReference type="Pfam" id="PF00293">
    <property type="entry name" value="NUDIX"/>
    <property type="match status" value="1"/>
</dbReference>
<dbReference type="InterPro" id="IPR000086">
    <property type="entry name" value="NUDIX_hydrolase_dom"/>
</dbReference>
<accession>A0A7W8M9E6</accession>
<comment type="cofactor">
    <cofactor evidence="2">
        <name>Zn(2+)</name>
        <dbReference type="ChEBI" id="CHEBI:29105"/>
    </cofactor>
</comment>
<evidence type="ECO:0000256" key="2">
    <source>
        <dbReference type="ARBA" id="ARBA00001947"/>
    </source>
</evidence>
<organism evidence="9 10">
    <name type="scientific">Quisquiliibacterium transsilvanicum</name>
    <dbReference type="NCBI Taxonomy" id="1549638"/>
    <lineage>
        <taxon>Bacteria</taxon>
        <taxon>Pseudomonadati</taxon>
        <taxon>Pseudomonadota</taxon>
        <taxon>Betaproteobacteria</taxon>
        <taxon>Burkholderiales</taxon>
        <taxon>Burkholderiaceae</taxon>
        <taxon>Quisquiliibacterium</taxon>
    </lineage>
</organism>
<dbReference type="Pfam" id="PF14803">
    <property type="entry name" value="Zn_ribbon_Nudix"/>
    <property type="match status" value="1"/>
</dbReference>
<dbReference type="PANTHER" id="PTHR42904">
    <property type="entry name" value="NUDIX HYDROLASE, NUDC SUBFAMILY"/>
    <property type="match status" value="1"/>
</dbReference>
<comment type="catalytic activity">
    <reaction evidence="7">
        <text>a 5'-end NAD(+)-phospho-ribonucleoside in mRNA + H2O = a 5'-end phospho-adenosine-phospho-ribonucleoside in mRNA + beta-nicotinamide D-ribonucleotide + 2 H(+)</text>
        <dbReference type="Rhea" id="RHEA:60876"/>
        <dbReference type="Rhea" id="RHEA-COMP:15698"/>
        <dbReference type="Rhea" id="RHEA-COMP:15719"/>
        <dbReference type="ChEBI" id="CHEBI:14649"/>
        <dbReference type="ChEBI" id="CHEBI:15377"/>
        <dbReference type="ChEBI" id="CHEBI:15378"/>
        <dbReference type="ChEBI" id="CHEBI:144029"/>
        <dbReference type="ChEBI" id="CHEBI:144051"/>
    </reaction>
    <physiologicalReaction direction="left-to-right" evidence="7">
        <dbReference type="Rhea" id="RHEA:60877"/>
    </physiologicalReaction>
</comment>
<comment type="similarity">
    <text evidence="3">Belongs to the Nudix hydrolase family. NudC subfamily.</text>
</comment>
<evidence type="ECO:0000256" key="3">
    <source>
        <dbReference type="ARBA" id="ARBA00009595"/>
    </source>
</evidence>
<evidence type="ECO:0000256" key="6">
    <source>
        <dbReference type="ARBA" id="ARBA00022842"/>
    </source>
</evidence>
<evidence type="ECO:0000313" key="10">
    <source>
        <dbReference type="Proteomes" id="UP000532440"/>
    </source>
</evidence>
<evidence type="ECO:0000256" key="4">
    <source>
        <dbReference type="ARBA" id="ARBA00022723"/>
    </source>
</evidence>
<dbReference type="Proteomes" id="UP000532440">
    <property type="component" value="Unassembled WGS sequence"/>
</dbReference>
<keyword evidence="10" id="KW-1185">Reference proteome</keyword>
<name>A0A7W8M9E6_9BURK</name>
<evidence type="ECO:0000256" key="7">
    <source>
        <dbReference type="ARBA" id="ARBA00023679"/>
    </source>
</evidence>
<dbReference type="GO" id="GO:0005829">
    <property type="term" value="C:cytosol"/>
    <property type="evidence" value="ECO:0007669"/>
    <property type="project" value="TreeGrafter"/>
</dbReference>
<dbReference type="InterPro" id="IPR029401">
    <property type="entry name" value="Nudix_N"/>
</dbReference>
<evidence type="ECO:0000256" key="5">
    <source>
        <dbReference type="ARBA" id="ARBA00022801"/>
    </source>
</evidence>
<gene>
    <name evidence="9" type="ORF">HNQ70_002229</name>
</gene>
<comment type="cofactor">
    <cofactor evidence="1">
        <name>Mg(2+)</name>
        <dbReference type="ChEBI" id="CHEBI:18420"/>
    </cofactor>
</comment>
<dbReference type="RefSeq" id="WP_183967415.1">
    <property type="nucleotide sequence ID" value="NZ_BAABEW010000002.1"/>
</dbReference>